<evidence type="ECO:0000313" key="4">
    <source>
        <dbReference type="Proteomes" id="UP000823862"/>
    </source>
</evidence>
<evidence type="ECO:0000259" key="2">
    <source>
        <dbReference type="Pfam" id="PF05193"/>
    </source>
</evidence>
<dbReference type="InterPro" id="IPR011765">
    <property type="entry name" value="Pept_M16_N"/>
</dbReference>
<dbReference type="SUPFAM" id="SSF63411">
    <property type="entry name" value="LuxS/MPP-like metallohydrolase"/>
    <property type="match status" value="2"/>
</dbReference>
<proteinExistence type="predicted"/>
<dbReference type="GO" id="GO:0046872">
    <property type="term" value="F:metal ion binding"/>
    <property type="evidence" value="ECO:0007669"/>
    <property type="project" value="InterPro"/>
</dbReference>
<reference evidence="3" key="2">
    <citation type="submission" date="2021-04" db="EMBL/GenBank/DDBJ databases">
        <authorList>
            <person name="Gilroy R."/>
        </authorList>
    </citation>
    <scope>NUCLEOTIDE SEQUENCE</scope>
    <source>
        <strain evidence="3">ChiHjej12B11-9795</strain>
    </source>
</reference>
<sequence length="432" mass="49263">MSSILDRTTPPDIQAPASFVVREPLRYDMPNGIPVYVLNAGESDVVRIDLLFEGGRWHQEQPLQALFTNRMLREGTDRFSSDEIARRLDYYGAWLELACAAEYTYLTLYSLGKYLPQTLDVLESIVKEPLFPQKEFEVVLETNLRQFQVNSSKADTQASRRLMHVLFGSAHPLGHQLCEDDYRRICPDVLRSFYRRYYHSSNCTVYLAGRIDEHCLRLVEERFGAKPFGVGFKRAGHLEFQPVSAIGSDFFIERKGSAQSAVRMGALSLSQHHPDYLKFRVLLTLFGGYFGSRLMSNIREDKGYTYGISAGLLPYIGEGVLNIAADTACEYVRPLVHEVYAEMDRLQTELVSDDELTRVRHYMLGDTCRSYESVFSLSDAWIFLQVSGLHRSYFAEVAQTINTVTPSELRDLAQKYLCKETLKVVVCGEKNP</sequence>
<dbReference type="Pfam" id="PF05193">
    <property type="entry name" value="Peptidase_M16_C"/>
    <property type="match status" value="1"/>
</dbReference>
<feature type="domain" description="Peptidase M16 N-terminal" evidence="1">
    <location>
        <begin position="47"/>
        <end position="165"/>
    </location>
</feature>
<dbReference type="EMBL" id="DWZI01000018">
    <property type="protein sequence ID" value="HJA85236.1"/>
    <property type="molecule type" value="Genomic_DNA"/>
</dbReference>
<dbReference type="PANTHER" id="PTHR11851:SF224">
    <property type="entry name" value="PROCESSING PROTEASE"/>
    <property type="match status" value="1"/>
</dbReference>
<reference evidence="3" key="1">
    <citation type="journal article" date="2021" name="PeerJ">
        <title>Extensive microbial diversity within the chicken gut microbiome revealed by metagenomics and culture.</title>
        <authorList>
            <person name="Gilroy R."/>
            <person name="Ravi A."/>
            <person name="Getino M."/>
            <person name="Pursley I."/>
            <person name="Horton D.L."/>
            <person name="Alikhan N.F."/>
            <person name="Baker D."/>
            <person name="Gharbi K."/>
            <person name="Hall N."/>
            <person name="Watson M."/>
            <person name="Adriaenssens E.M."/>
            <person name="Foster-Nyarko E."/>
            <person name="Jarju S."/>
            <person name="Secka A."/>
            <person name="Antonio M."/>
            <person name="Oren A."/>
            <person name="Chaudhuri R.R."/>
            <person name="La Ragione R."/>
            <person name="Hildebrand F."/>
            <person name="Pallen M.J."/>
        </authorList>
    </citation>
    <scope>NUCLEOTIDE SEQUENCE</scope>
    <source>
        <strain evidence="3">ChiHjej12B11-9795</strain>
    </source>
</reference>
<comment type="caution">
    <text evidence="3">The sequence shown here is derived from an EMBL/GenBank/DDBJ whole genome shotgun (WGS) entry which is preliminary data.</text>
</comment>
<dbReference type="InterPro" id="IPR050361">
    <property type="entry name" value="MPP/UQCRC_Complex"/>
</dbReference>
<dbReference type="PANTHER" id="PTHR11851">
    <property type="entry name" value="METALLOPROTEASE"/>
    <property type="match status" value="1"/>
</dbReference>
<dbReference type="InterPro" id="IPR011249">
    <property type="entry name" value="Metalloenz_LuxS/M16"/>
</dbReference>
<name>A0A9D2HV81_9BACE</name>
<evidence type="ECO:0000259" key="1">
    <source>
        <dbReference type="Pfam" id="PF00675"/>
    </source>
</evidence>
<dbReference type="InterPro" id="IPR007863">
    <property type="entry name" value="Peptidase_M16_C"/>
</dbReference>
<feature type="domain" description="Peptidase M16 C-terminal" evidence="2">
    <location>
        <begin position="187"/>
        <end position="361"/>
    </location>
</feature>
<accession>A0A9D2HV81</accession>
<dbReference type="Pfam" id="PF00675">
    <property type="entry name" value="Peptidase_M16"/>
    <property type="match status" value="1"/>
</dbReference>
<dbReference type="Proteomes" id="UP000823862">
    <property type="component" value="Unassembled WGS sequence"/>
</dbReference>
<protein>
    <submittedName>
        <fullName evidence="3">Insulinase family protein</fullName>
    </submittedName>
</protein>
<organism evidence="3 4">
    <name type="scientific">Candidatus Bacteroides avicola</name>
    <dbReference type="NCBI Taxonomy" id="2838468"/>
    <lineage>
        <taxon>Bacteria</taxon>
        <taxon>Pseudomonadati</taxon>
        <taxon>Bacteroidota</taxon>
        <taxon>Bacteroidia</taxon>
        <taxon>Bacteroidales</taxon>
        <taxon>Bacteroidaceae</taxon>
        <taxon>Bacteroides</taxon>
    </lineage>
</organism>
<dbReference type="AlphaFoldDB" id="A0A9D2HV81"/>
<gene>
    <name evidence="3" type="ORF">H9950_03395</name>
</gene>
<dbReference type="Gene3D" id="3.30.830.10">
    <property type="entry name" value="Metalloenzyme, LuxS/M16 peptidase-like"/>
    <property type="match status" value="2"/>
</dbReference>
<evidence type="ECO:0000313" key="3">
    <source>
        <dbReference type="EMBL" id="HJA85236.1"/>
    </source>
</evidence>